<keyword evidence="5" id="KW-1185">Reference proteome</keyword>
<feature type="repeat" description="ANK" evidence="3">
    <location>
        <begin position="537"/>
        <end position="569"/>
    </location>
</feature>
<dbReference type="Pfam" id="PF00023">
    <property type="entry name" value="Ank"/>
    <property type="match status" value="2"/>
</dbReference>
<evidence type="ECO:0000256" key="1">
    <source>
        <dbReference type="ARBA" id="ARBA00022737"/>
    </source>
</evidence>
<dbReference type="Gene3D" id="1.25.40.20">
    <property type="entry name" value="Ankyrin repeat-containing domain"/>
    <property type="match status" value="2"/>
</dbReference>
<feature type="non-terminal residue" evidence="4">
    <location>
        <position position="1"/>
    </location>
</feature>
<dbReference type="SMART" id="SM00248">
    <property type="entry name" value="ANK"/>
    <property type="match status" value="4"/>
</dbReference>
<keyword evidence="2 3" id="KW-0040">ANK repeat</keyword>
<reference evidence="4" key="1">
    <citation type="submission" date="2021-02" db="EMBL/GenBank/DDBJ databases">
        <authorList>
            <person name="Dougan E. K."/>
            <person name="Rhodes N."/>
            <person name="Thang M."/>
            <person name="Chan C."/>
        </authorList>
    </citation>
    <scope>NUCLEOTIDE SEQUENCE</scope>
</reference>
<dbReference type="PANTHER" id="PTHR24198:SF165">
    <property type="entry name" value="ANKYRIN REPEAT-CONTAINING PROTEIN-RELATED"/>
    <property type="match status" value="1"/>
</dbReference>
<dbReference type="Pfam" id="PF12796">
    <property type="entry name" value="Ank_2"/>
    <property type="match status" value="1"/>
</dbReference>
<protein>
    <submittedName>
        <fullName evidence="4">Uncharacterized protein</fullName>
    </submittedName>
</protein>
<dbReference type="PROSITE" id="PS50088">
    <property type="entry name" value="ANK_REPEAT"/>
    <property type="match status" value="2"/>
</dbReference>
<dbReference type="AlphaFoldDB" id="A0A812YIV7"/>
<dbReference type="OrthoDB" id="424674at2759"/>
<comment type="caution">
    <text evidence="4">The sequence shown here is derived from an EMBL/GenBank/DDBJ whole genome shotgun (WGS) entry which is preliminary data.</text>
</comment>
<name>A0A812YIV7_SYMPI</name>
<sequence length="613" mass="67919">NSDAAAPLLFPMYTVPVEAVLQMTVNEPHEVLKAKGVAIEFKEGMGNAAFVSHQWVGDNHPDPEFKQLRVLQDALTHLLSGSQHVPLDMFTELYVPSTKRLRSLELRSSPLFIWFDYFSCPQLLGQGAVQPDDGDLSRATISLTASFCNQPDESDLSKAYVAKCRFFFALCPVVPQVSLGSVFTPMTWAARGWCRVERVCRELSKDHTWVIIKSGTEMELISSTVSFPGGSAGEGLFTVEEDRNKLAPVLQGVLMRKMKLLLRAEDLVAFRILHNMQSVHLRGFPAATMVRDLIPGFESDTLPEMDSPRQAVDRFLHQNGLANVHRPDRAGWCPLHYAALGGDPVLIRGLLQQRVDVNCWTRKEQPLVGAHTGMTALQICSFFKHHEAMRLLISARSDLICGVLAEEVVTAAAIANDPEGVRILCEARCDPSRRSRLNLCAFDSAAASGASAALEELLLQGKPILHKHDFSNTLHWATTFRGGSAEVVKRLLDCRADVNYVNISADILILKLIIAVKSLQHRFGRATVFTRWIYHLQKQTPLMAAILSGQYEGAAALIACGADLNLQNARRWRASDFAEEQSVPDFLKQAFQGEVEGCETVYRLAIANAYVEL</sequence>
<evidence type="ECO:0000256" key="3">
    <source>
        <dbReference type="PROSITE-ProRule" id="PRU00023"/>
    </source>
</evidence>
<dbReference type="InterPro" id="IPR036770">
    <property type="entry name" value="Ankyrin_rpt-contain_sf"/>
</dbReference>
<keyword evidence="1" id="KW-0677">Repeat</keyword>
<dbReference type="SUPFAM" id="SSF48403">
    <property type="entry name" value="Ankyrin repeat"/>
    <property type="match status" value="1"/>
</dbReference>
<evidence type="ECO:0000313" key="4">
    <source>
        <dbReference type="EMBL" id="CAE7780491.1"/>
    </source>
</evidence>
<accession>A0A812YIV7</accession>
<feature type="repeat" description="ANK" evidence="3">
    <location>
        <begin position="330"/>
        <end position="362"/>
    </location>
</feature>
<dbReference type="EMBL" id="CAJNIZ010048035">
    <property type="protein sequence ID" value="CAE7780491.1"/>
    <property type="molecule type" value="Genomic_DNA"/>
</dbReference>
<dbReference type="PROSITE" id="PS50297">
    <property type="entry name" value="ANK_REP_REGION"/>
    <property type="match status" value="2"/>
</dbReference>
<dbReference type="PANTHER" id="PTHR24198">
    <property type="entry name" value="ANKYRIN REPEAT AND PROTEIN KINASE DOMAIN-CONTAINING PROTEIN"/>
    <property type="match status" value="1"/>
</dbReference>
<proteinExistence type="predicted"/>
<dbReference type="Proteomes" id="UP000649617">
    <property type="component" value="Unassembled WGS sequence"/>
</dbReference>
<evidence type="ECO:0000313" key="5">
    <source>
        <dbReference type="Proteomes" id="UP000649617"/>
    </source>
</evidence>
<dbReference type="InterPro" id="IPR002110">
    <property type="entry name" value="Ankyrin_rpt"/>
</dbReference>
<organism evidence="4 5">
    <name type="scientific">Symbiodinium pilosum</name>
    <name type="common">Dinoflagellate</name>
    <dbReference type="NCBI Taxonomy" id="2952"/>
    <lineage>
        <taxon>Eukaryota</taxon>
        <taxon>Sar</taxon>
        <taxon>Alveolata</taxon>
        <taxon>Dinophyceae</taxon>
        <taxon>Suessiales</taxon>
        <taxon>Symbiodiniaceae</taxon>
        <taxon>Symbiodinium</taxon>
    </lineage>
</organism>
<gene>
    <name evidence="4" type="ORF">SPIL2461_LOCUS23181</name>
</gene>
<evidence type="ECO:0000256" key="2">
    <source>
        <dbReference type="ARBA" id="ARBA00023043"/>
    </source>
</evidence>